<evidence type="ECO:0000313" key="1">
    <source>
        <dbReference type="EnsemblPlants" id="LPERR01G11630.1"/>
    </source>
</evidence>
<name>A0A0D9V031_9ORYZ</name>
<dbReference type="Proteomes" id="UP000032180">
    <property type="component" value="Chromosome 1"/>
</dbReference>
<protein>
    <submittedName>
        <fullName evidence="1">Uncharacterized protein</fullName>
    </submittedName>
</protein>
<dbReference type="AlphaFoldDB" id="A0A0D9V031"/>
<reference evidence="1" key="3">
    <citation type="submission" date="2015-04" db="UniProtKB">
        <authorList>
            <consortium name="EnsemblPlants"/>
        </authorList>
    </citation>
    <scope>IDENTIFICATION</scope>
</reference>
<dbReference type="Gramene" id="LPERR01G11630.1">
    <property type="protein sequence ID" value="LPERR01G11630.1"/>
    <property type="gene ID" value="LPERR01G11630"/>
</dbReference>
<reference evidence="1 2" key="1">
    <citation type="submission" date="2012-08" db="EMBL/GenBank/DDBJ databases">
        <title>Oryza genome evolution.</title>
        <authorList>
            <person name="Wing R.A."/>
        </authorList>
    </citation>
    <scope>NUCLEOTIDE SEQUENCE</scope>
</reference>
<accession>A0A0D9V031</accession>
<evidence type="ECO:0000313" key="2">
    <source>
        <dbReference type="Proteomes" id="UP000032180"/>
    </source>
</evidence>
<proteinExistence type="predicted"/>
<reference evidence="2" key="2">
    <citation type="submission" date="2013-12" db="EMBL/GenBank/DDBJ databases">
        <authorList>
            <person name="Yu Y."/>
            <person name="Lee S."/>
            <person name="de Baynast K."/>
            <person name="Wissotski M."/>
            <person name="Liu L."/>
            <person name="Talag J."/>
            <person name="Goicoechea J."/>
            <person name="Angelova A."/>
            <person name="Jetty R."/>
            <person name="Kudrna D."/>
            <person name="Golser W."/>
            <person name="Rivera L."/>
            <person name="Zhang J."/>
            <person name="Wing R."/>
        </authorList>
    </citation>
    <scope>NUCLEOTIDE SEQUENCE</scope>
</reference>
<keyword evidence="2" id="KW-1185">Reference proteome</keyword>
<dbReference type="EnsemblPlants" id="LPERR01G11630.1">
    <property type="protein sequence ID" value="LPERR01G11630.1"/>
    <property type="gene ID" value="LPERR01G11630"/>
</dbReference>
<sequence length="97" mass="10635">MGGHHITYGMRKEIEEEECPAACVRIKASYASASRQSSFLRHSQNVSIASASFECSRLQRLPDSLDLSQVAAAGIVGEKTMPRESVMLASLQDQNYT</sequence>
<dbReference type="HOGENOM" id="CLU_2349787_0_0_1"/>
<organism evidence="1 2">
    <name type="scientific">Leersia perrieri</name>
    <dbReference type="NCBI Taxonomy" id="77586"/>
    <lineage>
        <taxon>Eukaryota</taxon>
        <taxon>Viridiplantae</taxon>
        <taxon>Streptophyta</taxon>
        <taxon>Embryophyta</taxon>
        <taxon>Tracheophyta</taxon>
        <taxon>Spermatophyta</taxon>
        <taxon>Magnoliopsida</taxon>
        <taxon>Liliopsida</taxon>
        <taxon>Poales</taxon>
        <taxon>Poaceae</taxon>
        <taxon>BOP clade</taxon>
        <taxon>Oryzoideae</taxon>
        <taxon>Oryzeae</taxon>
        <taxon>Oryzinae</taxon>
        <taxon>Leersia</taxon>
    </lineage>
</organism>